<organism evidence="5 6">
    <name type="scientific">Cupriavidus taiwanensis (strain DSM 17343 / BCRC 17206 / CCUG 44338 / CIP 107171 / LMG 19424 / R1)</name>
    <name type="common">Ralstonia taiwanensis (strain LMG 19424)</name>
    <dbReference type="NCBI Taxonomy" id="977880"/>
    <lineage>
        <taxon>Bacteria</taxon>
        <taxon>Pseudomonadati</taxon>
        <taxon>Pseudomonadota</taxon>
        <taxon>Betaproteobacteria</taxon>
        <taxon>Burkholderiales</taxon>
        <taxon>Burkholderiaceae</taxon>
        <taxon>Cupriavidus</taxon>
    </lineage>
</organism>
<dbReference type="GeneID" id="29763991"/>
<comment type="similarity">
    <text evidence="1">Belongs to the ATP-dependent AMP-binding enzyme family.</text>
</comment>
<dbReference type="KEGG" id="cti:RALTA_B1486"/>
<evidence type="ECO:0000256" key="1">
    <source>
        <dbReference type="ARBA" id="ARBA00006432"/>
    </source>
</evidence>
<evidence type="ECO:0000259" key="3">
    <source>
        <dbReference type="Pfam" id="PF00501"/>
    </source>
</evidence>
<dbReference type="InterPro" id="IPR017621">
    <property type="entry name" value="Cyclohxane-COOH-CoA_Ligase"/>
</dbReference>
<evidence type="ECO:0000313" key="6">
    <source>
        <dbReference type="Proteomes" id="UP000001692"/>
    </source>
</evidence>
<name>B3RB06_CUPTR</name>
<dbReference type="GO" id="GO:0008756">
    <property type="term" value="F:o-succinylbenzoate-CoA ligase activity"/>
    <property type="evidence" value="ECO:0007669"/>
    <property type="project" value="UniProtKB-EC"/>
</dbReference>
<dbReference type="PANTHER" id="PTHR43201">
    <property type="entry name" value="ACYL-COA SYNTHETASE"/>
    <property type="match status" value="1"/>
</dbReference>
<dbReference type="Gene3D" id="3.30.300.30">
    <property type="match status" value="1"/>
</dbReference>
<dbReference type="Gene3D" id="3.40.50.12780">
    <property type="entry name" value="N-terminal domain of ligase-like"/>
    <property type="match status" value="1"/>
</dbReference>
<dbReference type="EMBL" id="CU633750">
    <property type="protein sequence ID" value="CAQ72081.1"/>
    <property type="molecule type" value="Genomic_DNA"/>
</dbReference>
<dbReference type="InterPro" id="IPR000873">
    <property type="entry name" value="AMP-dep_synth/lig_dom"/>
</dbReference>
<dbReference type="BioCyc" id="CTAI977880:RALTA_RS22780-MONOMER"/>
<dbReference type="HOGENOM" id="CLU_000022_59_7_4"/>
<dbReference type="Proteomes" id="UP000001692">
    <property type="component" value="Chromosome 2"/>
</dbReference>
<dbReference type="AlphaFoldDB" id="B3RB06"/>
<feature type="domain" description="AMP-dependent synthetase/ligase" evidence="3">
    <location>
        <begin position="34"/>
        <end position="407"/>
    </location>
</feature>
<dbReference type="SUPFAM" id="SSF56801">
    <property type="entry name" value="Acetyl-CoA synthetase-like"/>
    <property type="match status" value="1"/>
</dbReference>
<dbReference type="PANTHER" id="PTHR43201:SF5">
    <property type="entry name" value="MEDIUM-CHAIN ACYL-COA LIGASE ACSF2, MITOCHONDRIAL"/>
    <property type="match status" value="1"/>
</dbReference>
<dbReference type="EC" id="6.2.1.26" evidence="5"/>
<dbReference type="Pfam" id="PF13193">
    <property type="entry name" value="AMP-binding_C"/>
    <property type="match status" value="1"/>
</dbReference>
<dbReference type="InterPro" id="IPR042099">
    <property type="entry name" value="ANL_N_sf"/>
</dbReference>
<proteinExistence type="inferred from homology"/>
<accession>B3RB06</accession>
<evidence type="ECO:0000256" key="2">
    <source>
        <dbReference type="ARBA" id="ARBA00022598"/>
    </source>
</evidence>
<dbReference type="CDD" id="cd05903">
    <property type="entry name" value="CHC_CoA_lg"/>
    <property type="match status" value="1"/>
</dbReference>
<feature type="domain" description="AMP-binding enzyme C-terminal" evidence="4">
    <location>
        <begin position="456"/>
        <end position="532"/>
    </location>
</feature>
<dbReference type="GO" id="GO:0006631">
    <property type="term" value="P:fatty acid metabolic process"/>
    <property type="evidence" value="ECO:0007669"/>
    <property type="project" value="TreeGrafter"/>
</dbReference>
<dbReference type="InterPro" id="IPR020845">
    <property type="entry name" value="AMP-binding_CS"/>
</dbReference>
<reference evidence="5 6" key="1">
    <citation type="journal article" date="2008" name="Genome Res.">
        <title>Genome sequence of the beta-rhizobium Cupriavidus taiwanensis and comparative genomics of rhizobia.</title>
        <authorList>
            <person name="Amadou C."/>
            <person name="Pascal G."/>
            <person name="Mangenot S."/>
            <person name="Glew M."/>
            <person name="Bontemps C."/>
            <person name="Capela D."/>
            <person name="Carrere S."/>
            <person name="Cruveiller S."/>
            <person name="Dossat C."/>
            <person name="Lajus A."/>
            <person name="Marchetti M."/>
            <person name="Poinsot V."/>
            <person name="Rouy Z."/>
            <person name="Servin B."/>
            <person name="Saad M."/>
            <person name="Schenowitz C."/>
            <person name="Barbe V."/>
            <person name="Batut J."/>
            <person name="Medigue C."/>
            <person name="Masson-Boivin C."/>
        </authorList>
    </citation>
    <scope>NUCLEOTIDE SEQUENCE [LARGE SCALE GENOMIC DNA]</scope>
    <source>
        <strain evidence="6">DSM 17343 / BCRC 17206 / CCUG 44338 / CIP 107171 / LMG 19424 / R1</strain>
    </source>
</reference>
<keyword evidence="2 5" id="KW-0436">Ligase</keyword>
<keyword evidence="6" id="KW-1185">Reference proteome</keyword>
<dbReference type="Pfam" id="PF00501">
    <property type="entry name" value="AMP-binding"/>
    <property type="match status" value="1"/>
</dbReference>
<dbReference type="InterPro" id="IPR045851">
    <property type="entry name" value="AMP-bd_C_sf"/>
</dbReference>
<evidence type="ECO:0000259" key="4">
    <source>
        <dbReference type="Pfam" id="PF13193"/>
    </source>
</evidence>
<evidence type="ECO:0000313" key="5">
    <source>
        <dbReference type="EMBL" id="CAQ72081.1"/>
    </source>
</evidence>
<dbReference type="NCBIfam" id="TIGR03208">
    <property type="entry name" value="cyc_hxne_CoA_lg"/>
    <property type="match status" value="1"/>
</dbReference>
<dbReference type="InterPro" id="IPR025110">
    <property type="entry name" value="AMP-bd_C"/>
</dbReference>
<dbReference type="eggNOG" id="COG0318">
    <property type="taxonomic scope" value="Bacteria"/>
</dbReference>
<protein>
    <submittedName>
        <fullName evidence="5">Cyclohexanecarboxylate-CoA ligase</fullName>
        <ecNumber evidence="5">6.2.1.26</ecNumber>
    </submittedName>
</protein>
<dbReference type="RefSeq" id="WP_012356299.1">
    <property type="nucleotide sequence ID" value="NC_010530.1"/>
</dbReference>
<sequence>MDFDAVLIAPRRAASIAAGHWQDRTIHDYLAACVRDRPDAPALTALSIDRQHVTRFTRRELARMADRVAVGLSRLGIAAGDVVSCQLPNGWHLSVLYLACARLGAVLNPVMPIFRERELSFMLAHAQSKVVVVPKLFRGFDHAQMLRGLRDALPALRHVVVVDGDGDDSFEALLSGPHWEDGADAAAILQRSRTGPDDVTQLIYTSGTTGEPKGVMHTANTLFSNIVAYAGRLHLGGDDVVLMASPMAHQTGFMYGLMMPVMLGAHAVLQDIWDPVRAAALIRDEGVTFTMGSTPFLTDLARVVADSGVPVPSLRIFLCAGAPIPGALVEQARQALGAKIVSAWGMTENGAVTTTLPEDSDERASTTDGCPLPGVAIRVVDGTDTDVPVGETGRLLVRACSNFGGYLKRPQLNGTDADGWFDTGDLARLDADGYLRIAGRSKDVIIRGGENIPVLEIETLLYRHPAVAQVAIVAYPDARLGERACAFVVPRAGQSIDLDGMVDWLKQQKMALQYIPEKLVVRDALPATPAGKIQKFRLREMLVGDAGFI</sequence>
<gene>
    <name evidence="5" type="primary">aliA</name>
    <name evidence="5" type="ordered locus">RALTA_B1486</name>
</gene>
<dbReference type="PROSITE" id="PS00455">
    <property type="entry name" value="AMP_BINDING"/>
    <property type="match status" value="1"/>
</dbReference>
<dbReference type="GO" id="GO:0031956">
    <property type="term" value="F:medium-chain fatty acid-CoA ligase activity"/>
    <property type="evidence" value="ECO:0007669"/>
    <property type="project" value="TreeGrafter"/>
</dbReference>